<evidence type="ECO:0000313" key="5">
    <source>
        <dbReference type="EMBL" id="SKA75179.1"/>
    </source>
</evidence>
<dbReference type="SMART" id="SM00382">
    <property type="entry name" value="AAA"/>
    <property type="match status" value="1"/>
</dbReference>
<keyword evidence="1" id="KW-0813">Transport</keyword>
<organism evidence="5 6">
    <name type="scientific">Paucidesulfovibrio gracilis DSM 16080</name>
    <dbReference type="NCBI Taxonomy" id="1121449"/>
    <lineage>
        <taxon>Bacteria</taxon>
        <taxon>Pseudomonadati</taxon>
        <taxon>Thermodesulfobacteriota</taxon>
        <taxon>Desulfovibrionia</taxon>
        <taxon>Desulfovibrionales</taxon>
        <taxon>Desulfovibrionaceae</taxon>
        <taxon>Paucidesulfovibrio</taxon>
    </lineage>
</organism>
<dbReference type="Pfam" id="PF00005">
    <property type="entry name" value="ABC_tran"/>
    <property type="match status" value="1"/>
</dbReference>
<dbReference type="GO" id="GO:1903805">
    <property type="term" value="P:L-valine import across plasma membrane"/>
    <property type="evidence" value="ECO:0007669"/>
    <property type="project" value="TreeGrafter"/>
</dbReference>
<dbReference type="GO" id="GO:1903806">
    <property type="term" value="P:L-isoleucine import across plasma membrane"/>
    <property type="evidence" value="ECO:0007669"/>
    <property type="project" value="TreeGrafter"/>
</dbReference>
<proteinExistence type="predicted"/>
<dbReference type="PROSITE" id="PS50893">
    <property type="entry name" value="ABC_TRANSPORTER_2"/>
    <property type="match status" value="1"/>
</dbReference>
<dbReference type="CDD" id="cd03219">
    <property type="entry name" value="ABC_Mj1267_LivG_branched"/>
    <property type="match status" value="1"/>
</dbReference>
<dbReference type="PANTHER" id="PTHR45772:SF7">
    <property type="entry name" value="AMINO ACID ABC TRANSPORTER ATP-BINDING PROTEIN"/>
    <property type="match status" value="1"/>
</dbReference>
<keyword evidence="3 5" id="KW-0067">ATP-binding</keyword>
<evidence type="ECO:0000256" key="2">
    <source>
        <dbReference type="ARBA" id="ARBA00022741"/>
    </source>
</evidence>
<reference evidence="5 6" key="1">
    <citation type="submission" date="2017-02" db="EMBL/GenBank/DDBJ databases">
        <authorList>
            <person name="Peterson S.W."/>
        </authorList>
    </citation>
    <scope>NUCLEOTIDE SEQUENCE [LARGE SCALE GENOMIC DNA]</scope>
    <source>
        <strain evidence="5 6">DSM 16080</strain>
    </source>
</reference>
<evidence type="ECO:0000256" key="1">
    <source>
        <dbReference type="ARBA" id="ARBA00022448"/>
    </source>
</evidence>
<dbReference type="GO" id="GO:0005304">
    <property type="term" value="F:L-valine transmembrane transporter activity"/>
    <property type="evidence" value="ECO:0007669"/>
    <property type="project" value="TreeGrafter"/>
</dbReference>
<dbReference type="GO" id="GO:0042941">
    <property type="term" value="P:D-alanine transmembrane transport"/>
    <property type="evidence" value="ECO:0007669"/>
    <property type="project" value="TreeGrafter"/>
</dbReference>
<dbReference type="PANTHER" id="PTHR45772">
    <property type="entry name" value="CONSERVED COMPONENT OF ABC TRANSPORTER FOR NATURAL AMINO ACIDS-RELATED"/>
    <property type="match status" value="1"/>
</dbReference>
<gene>
    <name evidence="5" type="ORF">SAMN02745704_00842</name>
</gene>
<name>A0A1T4WDH5_9BACT</name>
<dbReference type="InterPro" id="IPR003439">
    <property type="entry name" value="ABC_transporter-like_ATP-bd"/>
</dbReference>
<evidence type="ECO:0000256" key="3">
    <source>
        <dbReference type="ARBA" id="ARBA00022840"/>
    </source>
</evidence>
<dbReference type="InterPro" id="IPR032823">
    <property type="entry name" value="BCA_ABC_TP_C"/>
</dbReference>
<evidence type="ECO:0000259" key="4">
    <source>
        <dbReference type="PROSITE" id="PS50893"/>
    </source>
</evidence>
<dbReference type="GO" id="GO:0005886">
    <property type="term" value="C:plasma membrane"/>
    <property type="evidence" value="ECO:0007669"/>
    <property type="project" value="TreeGrafter"/>
</dbReference>
<accession>A0A1T4WDH5</accession>
<dbReference type="SUPFAM" id="SSF52540">
    <property type="entry name" value="P-loop containing nucleoside triphosphate hydrolases"/>
    <property type="match status" value="1"/>
</dbReference>
<dbReference type="GO" id="GO:0015808">
    <property type="term" value="P:L-alanine transport"/>
    <property type="evidence" value="ECO:0007669"/>
    <property type="project" value="TreeGrafter"/>
</dbReference>
<feature type="domain" description="ABC transporter" evidence="4">
    <location>
        <begin position="18"/>
        <end position="265"/>
    </location>
</feature>
<dbReference type="FunFam" id="3.40.50.300:FF:000421">
    <property type="entry name" value="Branched-chain amino acid ABC transporter ATP-binding protein"/>
    <property type="match status" value="1"/>
</dbReference>
<dbReference type="InterPro" id="IPR027417">
    <property type="entry name" value="P-loop_NTPase"/>
</dbReference>
<dbReference type="Proteomes" id="UP000190027">
    <property type="component" value="Unassembled WGS sequence"/>
</dbReference>
<protein>
    <submittedName>
        <fullName evidence="5">Branched-chain amino acid transport system ATP-binding protein</fullName>
    </submittedName>
</protein>
<dbReference type="Gene3D" id="3.40.50.300">
    <property type="entry name" value="P-loop containing nucleotide triphosphate hydrolases"/>
    <property type="match status" value="1"/>
</dbReference>
<dbReference type="GO" id="GO:0005524">
    <property type="term" value="F:ATP binding"/>
    <property type="evidence" value="ECO:0007669"/>
    <property type="project" value="UniProtKB-KW"/>
</dbReference>
<dbReference type="GO" id="GO:0015188">
    <property type="term" value="F:L-isoleucine transmembrane transporter activity"/>
    <property type="evidence" value="ECO:0007669"/>
    <property type="project" value="TreeGrafter"/>
</dbReference>
<dbReference type="InterPro" id="IPR051120">
    <property type="entry name" value="ABC_AA/LPS_Transport"/>
</dbReference>
<evidence type="ECO:0000313" key="6">
    <source>
        <dbReference type="Proteomes" id="UP000190027"/>
    </source>
</evidence>
<dbReference type="Pfam" id="PF12399">
    <property type="entry name" value="BCA_ABC_TP_C"/>
    <property type="match status" value="1"/>
</dbReference>
<dbReference type="AlphaFoldDB" id="A0A1T4WDH5"/>
<keyword evidence="6" id="KW-1185">Reference proteome</keyword>
<sequence length="265" mass="29071">MLGMFLDCVYTTNTMATLKLDDVSIHFGGVQALSKVSFELGGGEILGLIGPNGAGKTTIFNVITGVYRPSSGRVSYDGRSLLGKRPHQILKAGIARTFQNIRLFTAMTAVENCMVAQHCRTAGSVLGAVFRTPAQRREESRTHERAMEALRFMGMEDKADEAARNLPYGRQRHLEIARALASHPQTILLDEPAAGLNPVESAELMRVIERIAAQGINVLLVEHDMKVVMGVCHRVVVMDYGQLIAKGRPEEVQRDPKVIEAYLGQ</sequence>
<dbReference type="STRING" id="1121449.SAMN02745704_00842"/>
<dbReference type="GO" id="GO:0015192">
    <property type="term" value="F:L-phenylalanine transmembrane transporter activity"/>
    <property type="evidence" value="ECO:0007669"/>
    <property type="project" value="TreeGrafter"/>
</dbReference>
<dbReference type="EMBL" id="FUYC01000002">
    <property type="protein sequence ID" value="SKA75179.1"/>
    <property type="molecule type" value="Genomic_DNA"/>
</dbReference>
<dbReference type="InterPro" id="IPR003593">
    <property type="entry name" value="AAA+_ATPase"/>
</dbReference>
<keyword evidence="2" id="KW-0547">Nucleotide-binding</keyword>
<dbReference type="GO" id="GO:0016887">
    <property type="term" value="F:ATP hydrolysis activity"/>
    <property type="evidence" value="ECO:0007669"/>
    <property type="project" value="InterPro"/>
</dbReference>